<comment type="caution">
    <text evidence="2">The sequence shown here is derived from an EMBL/GenBank/DDBJ whole genome shotgun (WGS) entry which is preliminary data.</text>
</comment>
<dbReference type="EMBL" id="CABITT030000005">
    <property type="protein sequence ID" value="VVB06337.1"/>
    <property type="molecule type" value="Genomic_DNA"/>
</dbReference>
<feature type="compositionally biased region" description="Polar residues" evidence="1">
    <location>
        <begin position="30"/>
        <end position="41"/>
    </location>
</feature>
<accession>A0A565BYD4</accession>
<reference evidence="2" key="1">
    <citation type="submission" date="2019-07" db="EMBL/GenBank/DDBJ databases">
        <authorList>
            <person name="Dittberner H."/>
        </authorList>
    </citation>
    <scope>NUCLEOTIDE SEQUENCE [LARGE SCALE GENOMIC DNA]</scope>
</reference>
<sequence>MGLKAHSTSRPPGGVTGDRHEAADRARRIGSSNFGLGSETQSLEAGFEGGWIPEMTSARFEIYPSKISCR</sequence>
<protein>
    <submittedName>
        <fullName evidence="2">Uncharacterized protein</fullName>
    </submittedName>
</protein>
<feature type="compositionally biased region" description="Polar residues" evidence="1">
    <location>
        <begin position="1"/>
        <end position="10"/>
    </location>
</feature>
<keyword evidence="3" id="KW-1185">Reference proteome</keyword>
<feature type="region of interest" description="Disordered" evidence="1">
    <location>
        <begin position="1"/>
        <end position="41"/>
    </location>
</feature>
<evidence type="ECO:0000313" key="3">
    <source>
        <dbReference type="Proteomes" id="UP000489600"/>
    </source>
</evidence>
<gene>
    <name evidence="2" type="ORF">ANE_LOCUS16781</name>
</gene>
<evidence type="ECO:0000256" key="1">
    <source>
        <dbReference type="SAM" id="MobiDB-lite"/>
    </source>
</evidence>
<name>A0A565BYD4_9BRAS</name>
<proteinExistence type="predicted"/>
<feature type="compositionally biased region" description="Basic and acidic residues" evidence="1">
    <location>
        <begin position="17"/>
        <end position="27"/>
    </location>
</feature>
<dbReference type="AlphaFoldDB" id="A0A565BYD4"/>
<dbReference type="Proteomes" id="UP000489600">
    <property type="component" value="Unassembled WGS sequence"/>
</dbReference>
<evidence type="ECO:0000313" key="2">
    <source>
        <dbReference type="EMBL" id="VVB06337.1"/>
    </source>
</evidence>
<organism evidence="2 3">
    <name type="scientific">Arabis nemorensis</name>
    <dbReference type="NCBI Taxonomy" id="586526"/>
    <lineage>
        <taxon>Eukaryota</taxon>
        <taxon>Viridiplantae</taxon>
        <taxon>Streptophyta</taxon>
        <taxon>Embryophyta</taxon>
        <taxon>Tracheophyta</taxon>
        <taxon>Spermatophyta</taxon>
        <taxon>Magnoliopsida</taxon>
        <taxon>eudicotyledons</taxon>
        <taxon>Gunneridae</taxon>
        <taxon>Pentapetalae</taxon>
        <taxon>rosids</taxon>
        <taxon>malvids</taxon>
        <taxon>Brassicales</taxon>
        <taxon>Brassicaceae</taxon>
        <taxon>Arabideae</taxon>
        <taxon>Arabis</taxon>
    </lineage>
</organism>